<dbReference type="AlphaFoldDB" id="A0A5C6G477"/>
<proteinExistence type="predicted"/>
<dbReference type="PANTHER" id="PTHR31668:SF4">
    <property type="entry name" value="TRANSCRIPTIONAL ACTIVATOR PROTEIN DAL81"/>
    <property type="match status" value="1"/>
</dbReference>
<feature type="region of interest" description="Disordered" evidence="3">
    <location>
        <begin position="113"/>
        <end position="132"/>
    </location>
</feature>
<dbReference type="GO" id="GO:0006351">
    <property type="term" value="P:DNA-templated transcription"/>
    <property type="evidence" value="ECO:0007669"/>
    <property type="project" value="InterPro"/>
</dbReference>
<evidence type="ECO:0000256" key="3">
    <source>
        <dbReference type="SAM" id="MobiDB-lite"/>
    </source>
</evidence>
<dbReference type="SMART" id="SM00906">
    <property type="entry name" value="Fungal_trans"/>
    <property type="match status" value="1"/>
</dbReference>
<evidence type="ECO:0000313" key="5">
    <source>
        <dbReference type="EMBL" id="TWU70783.1"/>
    </source>
</evidence>
<dbReference type="EMBL" id="SBHS01000062">
    <property type="protein sequence ID" value="TWU70783.1"/>
    <property type="molecule type" value="Genomic_DNA"/>
</dbReference>
<name>A0A5C6G477_METRR</name>
<comment type="caution">
    <text evidence="5">The sequence shown here is derived from an EMBL/GenBank/DDBJ whole genome shotgun (WGS) entry which is preliminary data.</text>
</comment>
<evidence type="ECO:0000313" key="6">
    <source>
        <dbReference type="Proteomes" id="UP000317257"/>
    </source>
</evidence>
<dbReference type="PROSITE" id="PS00463">
    <property type="entry name" value="ZN2_CY6_FUNGAL_1"/>
    <property type="match status" value="1"/>
</dbReference>
<dbReference type="GO" id="GO:0008270">
    <property type="term" value="F:zinc ion binding"/>
    <property type="evidence" value="ECO:0007669"/>
    <property type="project" value="InterPro"/>
</dbReference>
<dbReference type="Pfam" id="PF04082">
    <property type="entry name" value="Fungal_trans"/>
    <property type="match status" value="1"/>
</dbReference>
<gene>
    <name evidence="5" type="ORF">ED733_001732</name>
</gene>
<dbReference type="InterPro" id="IPR007219">
    <property type="entry name" value="XnlR_reg_dom"/>
</dbReference>
<feature type="compositionally biased region" description="Basic and acidic residues" evidence="3">
    <location>
        <begin position="23"/>
        <end position="37"/>
    </location>
</feature>
<keyword evidence="1" id="KW-0479">Metal-binding</keyword>
<reference evidence="6" key="1">
    <citation type="submission" date="2018-12" db="EMBL/GenBank/DDBJ databases">
        <title>The complete genome of Metarhizium rileyi, a key fungal pathogen of Lepidoptera.</title>
        <authorList>
            <person name="Binneck E."/>
            <person name="Lastra C.C.L."/>
            <person name="Sosa-Gomez D.R."/>
        </authorList>
    </citation>
    <scope>NUCLEOTIDE SEQUENCE [LARGE SCALE GENOMIC DNA]</scope>
    <source>
        <strain evidence="6">Cep018-CH2</strain>
    </source>
</reference>
<protein>
    <recommendedName>
        <fullName evidence="4">Zn(2)-C6 fungal-type domain-containing protein</fullName>
    </recommendedName>
</protein>
<keyword evidence="2" id="KW-0539">Nucleus</keyword>
<dbReference type="Gene3D" id="4.10.240.10">
    <property type="entry name" value="Zn(2)-C6 fungal-type DNA-binding domain"/>
    <property type="match status" value="1"/>
</dbReference>
<dbReference type="GO" id="GO:0003677">
    <property type="term" value="F:DNA binding"/>
    <property type="evidence" value="ECO:0007669"/>
    <property type="project" value="InterPro"/>
</dbReference>
<dbReference type="GO" id="GO:0000981">
    <property type="term" value="F:DNA-binding transcription factor activity, RNA polymerase II-specific"/>
    <property type="evidence" value="ECO:0007669"/>
    <property type="project" value="InterPro"/>
</dbReference>
<dbReference type="PROSITE" id="PS50048">
    <property type="entry name" value="ZN2_CY6_FUNGAL_2"/>
    <property type="match status" value="1"/>
</dbReference>
<dbReference type="SMART" id="SM00066">
    <property type="entry name" value="GAL4"/>
    <property type="match status" value="1"/>
</dbReference>
<dbReference type="CDD" id="cd00067">
    <property type="entry name" value="GAL4"/>
    <property type="match status" value="1"/>
</dbReference>
<dbReference type="GO" id="GO:0001080">
    <property type="term" value="P:nitrogen catabolite activation of transcription from RNA polymerase II promoter"/>
    <property type="evidence" value="ECO:0007669"/>
    <property type="project" value="TreeGrafter"/>
</dbReference>
<dbReference type="PANTHER" id="PTHR31668">
    <property type="entry name" value="GLUCOSE TRANSPORT TRANSCRIPTION REGULATOR RGT1-RELATED-RELATED"/>
    <property type="match status" value="1"/>
</dbReference>
<organism evidence="5 6">
    <name type="scientific">Metarhizium rileyi (strain RCEF 4871)</name>
    <name type="common">Nomuraea rileyi</name>
    <dbReference type="NCBI Taxonomy" id="1649241"/>
    <lineage>
        <taxon>Eukaryota</taxon>
        <taxon>Fungi</taxon>
        <taxon>Dikarya</taxon>
        <taxon>Ascomycota</taxon>
        <taxon>Pezizomycotina</taxon>
        <taxon>Sordariomycetes</taxon>
        <taxon>Hypocreomycetidae</taxon>
        <taxon>Hypocreales</taxon>
        <taxon>Clavicipitaceae</taxon>
        <taxon>Metarhizium</taxon>
    </lineage>
</organism>
<dbReference type="Proteomes" id="UP000317257">
    <property type="component" value="Unassembled WGS sequence"/>
</dbReference>
<accession>A0A5C6G477</accession>
<dbReference type="InterPro" id="IPR050797">
    <property type="entry name" value="Carb_Metab_Trans_Reg"/>
</dbReference>
<evidence type="ECO:0000256" key="1">
    <source>
        <dbReference type="ARBA" id="ARBA00022723"/>
    </source>
</evidence>
<feature type="region of interest" description="Disordered" evidence="3">
    <location>
        <begin position="1"/>
        <end position="88"/>
    </location>
</feature>
<sequence>MSSTPAYDPASVVRSYRSQKRQKPCDRCRERKLRCQTDSEPPCQRCRRNNSTCTFVGKPRRRPPQHDRDRRGRRGRPEPMSDEHTTPHGFTVFTRLHDGDLFSGISSSIDETAVTGAEKPPQVGAPGATFTRTLDTPALTGVHPHRPSTHQLAHCLDQIQGHTAQLLGGSSESDPWLLRHCRFDELGLRSFHKVHYRHAGGVPTRDRIPVHFLLSDDHLCEGAAAETRISSEGELRTELETLVSPIYGARLVRLFHKHVFPVLPVISPSELGLASTDSVPDRTSLDSTPTHLLAAMYGSALPFALNDDQLAVMHGYQQPPLDRIWRIVYKSIQEALHRPRLSTMQAALLYLHKTHDDRCRYASSDTPFMWSLMGSIVGLGHSLGLHLECRMFGIPAREKGLRRRLWWAVFIEDKWMSLLLGRPPYIRRNEWDTSELDSADFEPHSASYPETLGAGPYTAFRDMARLALVADSIQESLYSLHACQKLAEDLQSSIQAAKPLFDQLNAWRASIPALEPYKACLSTMRSDTTTYPTTVYFAHLTLVVYVWRALLRPTVRSLPPPPIIEMDQPLHETQPLQDPAFLFEDLSWDFSELPEIELHLEEDVTETSATVKELHQAAQSCAGNLVNFTCQLTSSNFGEFWHSWSRVGYAVVSNFLMALLVQAPSSENALRAKQMLEHWRRVIRDQGKVSPVLTLAMTRLNAFYWAGLSETFCLPQHVQDVLQ</sequence>
<evidence type="ECO:0000259" key="4">
    <source>
        <dbReference type="PROSITE" id="PS50048"/>
    </source>
</evidence>
<dbReference type="SUPFAM" id="SSF57701">
    <property type="entry name" value="Zn2/Cys6 DNA-binding domain"/>
    <property type="match status" value="1"/>
</dbReference>
<dbReference type="InterPro" id="IPR001138">
    <property type="entry name" value="Zn2Cys6_DnaBD"/>
</dbReference>
<feature type="compositionally biased region" description="Basic and acidic residues" evidence="3">
    <location>
        <begin position="64"/>
        <end position="86"/>
    </location>
</feature>
<dbReference type="CDD" id="cd12148">
    <property type="entry name" value="fungal_TF_MHR"/>
    <property type="match status" value="1"/>
</dbReference>
<dbReference type="Pfam" id="PF00172">
    <property type="entry name" value="Zn_clus"/>
    <property type="match status" value="1"/>
</dbReference>
<dbReference type="InterPro" id="IPR036864">
    <property type="entry name" value="Zn2-C6_fun-type_DNA-bd_sf"/>
</dbReference>
<evidence type="ECO:0000256" key="2">
    <source>
        <dbReference type="ARBA" id="ARBA00023242"/>
    </source>
</evidence>
<dbReference type="GO" id="GO:0005634">
    <property type="term" value="C:nucleus"/>
    <property type="evidence" value="ECO:0007669"/>
    <property type="project" value="TreeGrafter"/>
</dbReference>
<feature type="domain" description="Zn(2)-C6 fungal-type" evidence="4">
    <location>
        <begin position="24"/>
        <end position="55"/>
    </location>
</feature>